<evidence type="ECO:0000259" key="9">
    <source>
        <dbReference type="Pfam" id="PF16916"/>
    </source>
</evidence>
<name>A0A2U3L4S4_9BACT</name>
<dbReference type="PANTHER" id="PTHR43840:SF15">
    <property type="entry name" value="MITOCHONDRIAL METAL TRANSPORTER 1-RELATED"/>
    <property type="match status" value="1"/>
</dbReference>
<organism evidence="10 11">
    <name type="scientific">Candidatus Sulfotelmatobacter kueseliae</name>
    <dbReference type="NCBI Taxonomy" id="2042962"/>
    <lineage>
        <taxon>Bacteria</taxon>
        <taxon>Pseudomonadati</taxon>
        <taxon>Acidobacteriota</taxon>
        <taxon>Terriglobia</taxon>
        <taxon>Terriglobales</taxon>
        <taxon>Candidatus Korobacteraceae</taxon>
        <taxon>Candidatus Sulfotelmatobacter</taxon>
    </lineage>
</organism>
<dbReference type="GO" id="GO:0006882">
    <property type="term" value="P:intracellular zinc ion homeostasis"/>
    <property type="evidence" value="ECO:0007669"/>
    <property type="project" value="TreeGrafter"/>
</dbReference>
<dbReference type="InterPro" id="IPR058533">
    <property type="entry name" value="Cation_efflux_TM"/>
</dbReference>
<feature type="transmembrane region" description="Helical" evidence="7">
    <location>
        <begin position="171"/>
        <end position="190"/>
    </location>
</feature>
<keyword evidence="4 7" id="KW-0812">Transmembrane</keyword>
<dbReference type="InterPro" id="IPR027470">
    <property type="entry name" value="Cation_efflux_CTD"/>
</dbReference>
<dbReference type="PANTHER" id="PTHR43840">
    <property type="entry name" value="MITOCHONDRIAL METAL TRANSPORTER 1-RELATED"/>
    <property type="match status" value="1"/>
</dbReference>
<evidence type="ECO:0000256" key="5">
    <source>
        <dbReference type="ARBA" id="ARBA00022989"/>
    </source>
</evidence>
<feature type="domain" description="Cation efflux protein transmembrane" evidence="8">
    <location>
        <begin position="29"/>
        <end position="221"/>
    </location>
</feature>
<dbReference type="AlphaFoldDB" id="A0A2U3L4S4"/>
<dbReference type="EMBL" id="OMOD01000164">
    <property type="protein sequence ID" value="SPF46759.1"/>
    <property type="molecule type" value="Genomic_DNA"/>
</dbReference>
<evidence type="ECO:0000256" key="7">
    <source>
        <dbReference type="SAM" id="Phobius"/>
    </source>
</evidence>
<keyword evidence="6 7" id="KW-0472">Membrane</keyword>
<feature type="transmembrane region" description="Helical" evidence="7">
    <location>
        <begin position="133"/>
        <end position="150"/>
    </location>
</feature>
<evidence type="ECO:0000259" key="8">
    <source>
        <dbReference type="Pfam" id="PF01545"/>
    </source>
</evidence>
<dbReference type="Pfam" id="PF01545">
    <property type="entry name" value="Cation_efflux"/>
    <property type="match status" value="1"/>
</dbReference>
<feature type="transmembrane region" description="Helical" evidence="7">
    <location>
        <begin position="92"/>
        <end position="113"/>
    </location>
</feature>
<evidence type="ECO:0000256" key="4">
    <source>
        <dbReference type="ARBA" id="ARBA00022692"/>
    </source>
</evidence>
<dbReference type="GO" id="GO:0015086">
    <property type="term" value="F:cadmium ion transmembrane transporter activity"/>
    <property type="evidence" value="ECO:0007669"/>
    <property type="project" value="TreeGrafter"/>
</dbReference>
<feature type="domain" description="Cation efflux protein cytoplasmic" evidence="9">
    <location>
        <begin position="231"/>
        <end position="303"/>
    </location>
</feature>
<dbReference type="SUPFAM" id="SSF160240">
    <property type="entry name" value="Cation efflux protein cytoplasmic domain-like"/>
    <property type="match status" value="1"/>
</dbReference>
<dbReference type="NCBIfam" id="TIGR01297">
    <property type="entry name" value="CDF"/>
    <property type="match status" value="1"/>
</dbReference>
<keyword evidence="5 7" id="KW-1133">Transmembrane helix</keyword>
<keyword evidence="3" id="KW-0813">Transport</keyword>
<dbReference type="Gene3D" id="1.20.1510.10">
    <property type="entry name" value="Cation efflux protein transmembrane domain"/>
    <property type="match status" value="1"/>
</dbReference>
<evidence type="ECO:0000256" key="1">
    <source>
        <dbReference type="ARBA" id="ARBA00004141"/>
    </source>
</evidence>
<dbReference type="InterPro" id="IPR036837">
    <property type="entry name" value="Cation_efflux_CTD_sf"/>
</dbReference>
<protein>
    <submittedName>
        <fullName evidence="10">Cation diffusion facilitator family transporter</fullName>
    </submittedName>
</protein>
<reference evidence="11" key="1">
    <citation type="submission" date="2018-02" db="EMBL/GenBank/DDBJ databases">
        <authorList>
            <person name="Hausmann B."/>
        </authorList>
    </citation>
    <scope>NUCLEOTIDE SEQUENCE [LARGE SCALE GENOMIC DNA]</scope>
    <source>
        <strain evidence="11">Peat soil MAG SbA1</strain>
    </source>
</reference>
<dbReference type="OrthoDB" id="9806522at2"/>
<dbReference type="Gene3D" id="3.30.70.1350">
    <property type="entry name" value="Cation efflux protein, cytoplasmic domain"/>
    <property type="match status" value="1"/>
</dbReference>
<dbReference type="InterPro" id="IPR002524">
    <property type="entry name" value="Cation_efflux"/>
</dbReference>
<sequence>MSGSVPAPISAALQLDQEQLRAARFAMRLSLAVGVLMLLGKTAAYYVTGSAAILSDFAESVVHVIAVGFAAFSLRLSTRPAGPTFLYGYERIAFFSAGFEGAMIIVAAIWILIEAVQKWLAGLRLEHLGSGSLLLLGAGVLNAWLGWYLLRVGKRSHSLILEADGKHVLTDSLTSFGVVAGLGLVMLTGWKPFDPLIAMAVALNILWSGGRLAWRSAVGLLDYSDPGTGKRIREKLDAICSQLGLDYHGVRYRTTGYRQIIEVHLLFPQATAVGEAHRLATVLEERLPVELAMPAEVITHLESLEDHADVHTREHYTGRPE</sequence>
<evidence type="ECO:0000313" key="10">
    <source>
        <dbReference type="EMBL" id="SPF46759.1"/>
    </source>
</evidence>
<dbReference type="GO" id="GO:0015093">
    <property type="term" value="F:ferrous iron transmembrane transporter activity"/>
    <property type="evidence" value="ECO:0007669"/>
    <property type="project" value="TreeGrafter"/>
</dbReference>
<proteinExistence type="inferred from homology"/>
<feature type="transmembrane region" description="Helical" evidence="7">
    <location>
        <begin position="29"/>
        <end position="47"/>
    </location>
</feature>
<comment type="similarity">
    <text evidence="2">Belongs to the cation diffusion facilitator (CDF) transporter (TC 2.A.4) family.</text>
</comment>
<dbReference type="InterPro" id="IPR050291">
    <property type="entry name" value="CDF_Transporter"/>
</dbReference>
<gene>
    <name evidence="10" type="ORF">SBA1_680013</name>
</gene>
<evidence type="ECO:0000256" key="3">
    <source>
        <dbReference type="ARBA" id="ARBA00022448"/>
    </source>
</evidence>
<dbReference type="InterPro" id="IPR027469">
    <property type="entry name" value="Cation_efflux_TMD_sf"/>
</dbReference>
<evidence type="ECO:0000256" key="6">
    <source>
        <dbReference type="ARBA" id="ARBA00023136"/>
    </source>
</evidence>
<dbReference type="GO" id="GO:0015341">
    <property type="term" value="F:zinc efflux antiporter activity"/>
    <property type="evidence" value="ECO:0007669"/>
    <property type="project" value="TreeGrafter"/>
</dbReference>
<dbReference type="Pfam" id="PF16916">
    <property type="entry name" value="ZT_dimer"/>
    <property type="match status" value="1"/>
</dbReference>
<dbReference type="SUPFAM" id="SSF161111">
    <property type="entry name" value="Cation efflux protein transmembrane domain-like"/>
    <property type="match status" value="1"/>
</dbReference>
<evidence type="ECO:0000313" key="11">
    <source>
        <dbReference type="Proteomes" id="UP000238701"/>
    </source>
</evidence>
<accession>A0A2U3L4S4</accession>
<dbReference type="GO" id="GO:0005886">
    <property type="term" value="C:plasma membrane"/>
    <property type="evidence" value="ECO:0007669"/>
    <property type="project" value="TreeGrafter"/>
</dbReference>
<evidence type="ECO:0000256" key="2">
    <source>
        <dbReference type="ARBA" id="ARBA00008114"/>
    </source>
</evidence>
<comment type="subcellular location">
    <subcellularLocation>
        <location evidence="1">Membrane</location>
        <topology evidence="1">Multi-pass membrane protein</topology>
    </subcellularLocation>
</comment>
<dbReference type="Proteomes" id="UP000238701">
    <property type="component" value="Unassembled WGS sequence"/>
</dbReference>
<feature type="transmembrane region" description="Helical" evidence="7">
    <location>
        <begin position="53"/>
        <end position="72"/>
    </location>
</feature>